<keyword evidence="2" id="KW-1185">Reference proteome</keyword>
<accession>A0A8S3RRN6</accession>
<name>A0A8S3RRN6_MYTED</name>
<proteinExistence type="predicted"/>
<evidence type="ECO:0000313" key="1">
    <source>
        <dbReference type="EMBL" id="CAG2211158.1"/>
    </source>
</evidence>
<dbReference type="AlphaFoldDB" id="A0A8S3RRN6"/>
<protein>
    <submittedName>
        <fullName evidence="1">Uncharacterized protein</fullName>
    </submittedName>
</protein>
<evidence type="ECO:0000313" key="2">
    <source>
        <dbReference type="Proteomes" id="UP000683360"/>
    </source>
</evidence>
<dbReference type="Proteomes" id="UP000683360">
    <property type="component" value="Unassembled WGS sequence"/>
</dbReference>
<reference evidence="1" key="1">
    <citation type="submission" date="2021-03" db="EMBL/GenBank/DDBJ databases">
        <authorList>
            <person name="Bekaert M."/>
        </authorList>
    </citation>
    <scope>NUCLEOTIDE SEQUENCE</scope>
</reference>
<dbReference type="EMBL" id="CAJPWZ010001256">
    <property type="protein sequence ID" value="CAG2211158.1"/>
    <property type="molecule type" value="Genomic_DNA"/>
</dbReference>
<comment type="caution">
    <text evidence="1">The sequence shown here is derived from an EMBL/GenBank/DDBJ whole genome shotgun (WGS) entry which is preliminary data.</text>
</comment>
<sequence length="851" mass="96659">MEVYMHSDTVSYGQERVRGEVNHEWSSGAIKGNMLLSTPILEDIKIEYDVNGNPKSFGTTVRATIGNMNGIEEITTVRLGEMSIVFDTTLKTTLSGNVKSSQLKFSHDGSISSFKTHIEATHADKTIKADASFKHLPSIEGSLSLQTPFEKLRDVNIKIEHTGSLKSFTTIGSLQYAPDKKIEGNARFTMYRPESMYLNMELQTPFTVIRHLNGEYRHDFKADSITSSAYLALSEYRPLINLKITQEIVDISLNTPQNRYSVNADIKMKDDTYSLSGNAAIGEKKITIAMEKTPSSININLDTPIKGYERTQIKASASRKPYHAALNIQTSYLFDIEFDARLTGKRFDELDGSLTLKTGLYNLRNIRISMKNDKNFGELKSHVEGFWTDRNGITIDASLTNTDSSLSVSTPWESLHTAYWHVKYDIQYPYYGLATSMKINKETVYDVNLKVNIFGDTFSLSGNGAIRRNKISLVMVITPFSLNINLVTPIRGYEKTHIQASVSRTHYHAAVNIQTSYLSEIDFDARLTGRILDLDGYLRLKTGFDNLRNIRMSIQNENNHEESKCHIEAFFTERNGMTIHLSRTNMDWSVSVSTPWKSLQTAYGKIKYTGRYPNWIVTTNMKINKETIYDVDLEIDIDHDKFSLFGIAANEHKKFTLTMEKTPFTLNINFETPIRGYENTQIKASISRRYDHAAMNINIQASYLSEIDFDARLTGHKIDDLDGSLTLKTGFDHLRNIRMSIKNERNLGELMSHIEAFYTERHGITIDASLTKTRLSVSLSTPLKSLRTAYGHVKYDIRSTNFGVATHLKINEETLHDVGLETRFFGDTFSLYGNVANRWKKFTLAMKITPF</sequence>
<gene>
    <name evidence="1" type="ORF">MEDL_25215</name>
</gene>
<organism evidence="1 2">
    <name type="scientific">Mytilus edulis</name>
    <name type="common">Blue mussel</name>
    <dbReference type="NCBI Taxonomy" id="6550"/>
    <lineage>
        <taxon>Eukaryota</taxon>
        <taxon>Metazoa</taxon>
        <taxon>Spiralia</taxon>
        <taxon>Lophotrochozoa</taxon>
        <taxon>Mollusca</taxon>
        <taxon>Bivalvia</taxon>
        <taxon>Autobranchia</taxon>
        <taxon>Pteriomorphia</taxon>
        <taxon>Mytilida</taxon>
        <taxon>Mytiloidea</taxon>
        <taxon>Mytilidae</taxon>
        <taxon>Mytilinae</taxon>
        <taxon>Mytilus</taxon>
    </lineage>
</organism>